<accession>A0A1D8NHT7</accession>
<evidence type="ECO:0000313" key="2">
    <source>
        <dbReference type="Proteomes" id="UP000182444"/>
    </source>
</evidence>
<protein>
    <submittedName>
        <fullName evidence="1">Uncharacterized protein</fullName>
    </submittedName>
</protein>
<gene>
    <name evidence="1" type="ORF">YALI1_E12211g</name>
</gene>
<name>A0A1D8NHT7_YARLL</name>
<proteinExistence type="predicted"/>
<dbReference type="RefSeq" id="XP_068139062.1">
    <property type="nucleotide sequence ID" value="XM_068282961.1"/>
</dbReference>
<organism evidence="1 2">
    <name type="scientific">Yarrowia lipolytica</name>
    <name type="common">Candida lipolytica</name>
    <dbReference type="NCBI Taxonomy" id="4952"/>
    <lineage>
        <taxon>Eukaryota</taxon>
        <taxon>Fungi</taxon>
        <taxon>Dikarya</taxon>
        <taxon>Ascomycota</taxon>
        <taxon>Saccharomycotina</taxon>
        <taxon>Dipodascomycetes</taxon>
        <taxon>Dipodascales</taxon>
        <taxon>Dipodascales incertae sedis</taxon>
        <taxon>Yarrowia</taxon>
    </lineage>
</organism>
<dbReference type="AlphaFoldDB" id="A0A1D8NHT7"/>
<dbReference type="GeneID" id="94583572"/>
<reference evidence="1 2" key="1">
    <citation type="journal article" date="2016" name="PLoS ONE">
        <title>Sequence Assembly of Yarrowia lipolytica Strain W29/CLIB89 Shows Transposable Element Diversity.</title>
        <authorList>
            <person name="Magnan C."/>
            <person name="Yu J."/>
            <person name="Chang I."/>
            <person name="Jahn E."/>
            <person name="Kanomata Y."/>
            <person name="Wu J."/>
            <person name="Zeller M."/>
            <person name="Oakes M."/>
            <person name="Baldi P."/>
            <person name="Sandmeyer S."/>
        </authorList>
    </citation>
    <scope>NUCLEOTIDE SEQUENCE [LARGE SCALE GENOMIC DNA]</scope>
    <source>
        <strain evidence="2">CLIB89(W29)</strain>
    </source>
</reference>
<dbReference type="Proteomes" id="UP000182444">
    <property type="component" value="Chromosome 1E"/>
</dbReference>
<dbReference type="VEuPathDB" id="FungiDB:YALI1_E12211g"/>
<dbReference type="EMBL" id="CP017557">
    <property type="protein sequence ID" value="AOW05196.1"/>
    <property type="molecule type" value="Genomic_DNA"/>
</dbReference>
<sequence length="71" mass="7796">MTSIQVLWVLSSSPIIGMNRNVTNEEIEETSRCNRYCTCAVLSWRSTRSKGVGCASMVEILAVSDLGPMGR</sequence>
<evidence type="ECO:0000313" key="1">
    <source>
        <dbReference type="EMBL" id="AOW05196.1"/>
    </source>
</evidence>